<dbReference type="OrthoDB" id="9805698at2"/>
<sequence length="471" mass="53212">MYSSAKNIKIPPVLKKMHDIFSRGGFRSYLVGGAVRDMLMGIPPHDYDVATDAKPEDVMRLFHRVIPTGIAHGTVTVHLMGYHIETTTFRTESGYSDGRHPDSVAYAASIEDDLSRRDFTMNAVAVDLADGKLVDPFSGRDDIKEKLIRAVGNPHERFGEDGLRPVRAIRFAAQLKFRIEKYTYSDIFEEKTLAVVQKISIERFRDEFIKMLASDDPSVALKMLEETGILAFFIPELLEGRDCLQSDSRGFHDFDVLDHLFYACDGAPKDNLTVRLAALFHDIGKPKTKRVLTENGIETITFYSHERTGAEMTKKILTRLRFPAKTVASVSHLITEHMFHYESAWSDAAVRRFIVRTGTESIDDLFDLRLADIYGMKRKPVRMHDSAVGKNLVELKKRIEAVQKENSALSLKDLAVSGDDLADAGIPRGKEMGRVLKELFDTVLDDPKENTKEKLLTIARNIYRKDGKDVK</sequence>
<dbReference type="EMBL" id="AUZJ01000029">
    <property type="protein sequence ID" value="ERF60841.1"/>
    <property type="molecule type" value="Genomic_DNA"/>
</dbReference>
<dbReference type="InterPro" id="IPR006675">
    <property type="entry name" value="HDIG_dom"/>
</dbReference>
<dbReference type="RefSeq" id="WP_021330215.1">
    <property type="nucleotide sequence ID" value="NZ_AUZJ01000029.1"/>
</dbReference>
<keyword evidence="5" id="KW-0479">Metal-binding</keyword>
<evidence type="ECO:0000259" key="13">
    <source>
        <dbReference type="Pfam" id="PF13735"/>
    </source>
</evidence>
<gene>
    <name evidence="15" type="ORF">HMPREF0860_0535</name>
    <name evidence="14" type="ORF">HMPREF1325_0391</name>
</gene>
<name>U1FMZ5_TRESO</name>
<comment type="cofactor">
    <cofactor evidence="1">
        <name>Mg(2+)</name>
        <dbReference type="ChEBI" id="CHEBI:18420"/>
    </cofactor>
</comment>
<dbReference type="Proteomes" id="UP000016412">
    <property type="component" value="Unassembled WGS sequence"/>
</dbReference>
<comment type="similarity">
    <text evidence="9">Belongs to the tRNA nucleotidyltransferase/poly(A) polymerase family.</text>
</comment>
<dbReference type="GO" id="GO:0000049">
    <property type="term" value="F:tRNA binding"/>
    <property type="evidence" value="ECO:0007669"/>
    <property type="project" value="TreeGrafter"/>
</dbReference>
<evidence type="ECO:0000259" key="12">
    <source>
        <dbReference type="Pfam" id="PF12627"/>
    </source>
</evidence>
<dbReference type="eggNOG" id="COG0617">
    <property type="taxonomic scope" value="Bacteria"/>
</dbReference>
<dbReference type="PATRIC" id="fig|1125725.3.peg.1175"/>
<dbReference type="PANTHER" id="PTHR46173:SF1">
    <property type="entry name" value="CCA TRNA NUCLEOTIDYLTRANSFERASE 1, MITOCHONDRIAL"/>
    <property type="match status" value="1"/>
</dbReference>
<dbReference type="GO" id="GO:0016779">
    <property type="term" value="F:nucleotidyltransferase activity"/>
    <property type="evidence" value="ECO:0007669"/>
    <property type="project" value="UniProtKB-KW"/>
</dbReference>
<evidence type="ECO:0000259" key="11">
    <source>
        <dbReference type="Pfam" id="PF01966"/>
    </source>
</evidence>
<keyword evidence="7" id="KW-0460">Magnesium</keyword>
<dbReference type="STRING" id="1125725.HMPREF1325_0391"/>
<evidence type="ECO:0000256" key="7">
    <source>
        <dbReference type="ARBA" id="ARBA00022842"/>
    </source>
</evidence>
<dbReference type="EMBL" id="AVQI01000072">
    <property type="protein sequence ID" value="ERJ99793.1"/>
    <property type="molecule type" value="Genomic_DNA"/>
</dbReference>
<dbReference type="CDD" id="cd00077">
    <property type="entry name" value="HDc"/>
    <property type="match status" value="1"/>
</dbReference>
<accession>U1FMZ5</accession>
<dbReference type="InterPro" id="IPR043519">
    <property type="entry name" value="NT_sf"/>
</dbReference>
<dbReference type="PANTHER" id="PTHR46173">
    <property type="entry name" value="CCA TRNA NUCLEOTIDYLTRANSFERASE 1, MITOCHONDRIAL"/>
    <property type="match status" value="1"/>
</dbReference>
<comment type="caution">
    <text evidence="14">The sequence shown here is derived from an EMBL/GenBank/DDBJ whole genome shotgun (WGS) entry which is preliminary data.</text>
</comment>
<dbReference type="Gene3D" id="1.10.3090.10">
    <property type="entry name" value="cca-adding enzyme, domain 2"/>
    <property type="match status" value="1"/>
</dbReference>
<dbReference type="Pfam" id="PF01743">
    <property type="entry name" value="PolyA_pol"/>
    <property type="match status" value="1"/>
</dbReference>
<dbReference type="GO" id="GO:0008033">
    <property type="term" value="P:tRNA processing"/>
    <property type="evidence" value="ECO:0007669"/>
    <property type="project" value="UniProtKB-KW"/>
</dbReference>
<reference evidence="16 17" key="1">
    <citation type="submission" date="2013-08" db="EMBL/GenBank/DDBJ databases">
        <authorList>
            <person name="Durkin A.S."/>
            <person name="Haft D.R."/>
            <person name="McCorrison J."/>
            <person name="Torralba M."/>
            <person name="Gillis M."/>
            <person name="Haft D.H."/>
            <person name="Methe B."/>
            <person name="Sutton G."/>
            <person name="Nelson K.E."/>
        </authorList>
    </citation>
    <scope>NUCLEOTIDE SEQUENCE [LARGE SCALE GENOMIC DNA]</scope>
    <source>
        <strain evidence="15 17">ATCC 35536</strain>
        <strain evidence="14 16">VPI DR56BR1116</strain>
    </source>
</reference>
<evidence type="ECO:0000313" key="14">
    <source>
        <dbReference type="EMBL" id="ERF60841.1"/>
    </source>
</evidence>
<keyword evidence="3" id="KW-0819">tRNA processing</keyword>
<keyword evidence="2 9" id="KW-0808">Transferase</keyword>
<dbReference type="GO" id="GO:0046872">
    <property type="term" value="F:metal ion binding"/>
    <property type="evidence" value="ECO:0007669"/>
    <property type="project" value="UniProtKB-KW"/>
</dbReference>
<dbReference type="Gene3D" id="3.30.460.10">
    <property type="entry name" value="Beta Polymerase, domain 2"/>
    <property type="match status" value="1"/>
</dbReference>
<dbReference type="Proteomes" id="UP000016646">
    <property type="component" value="Unassembled WGS sequence"/>
</dbReference>
<dbReference type="Pfam" id="PF12627">
    <property type="entry name" value="PolyA_pol_RNAbd"/>
    <property type="match status" value="1"/>
</dbReference>
<evidence type="ECO:0000256" key="2">
    <source>
        <dbReference type="ARBA" id="ARBA00022679"/>
    </source>
</evidence>
<keyword evidence="8 9" id="KW-0694">RNA-binding</keyword>
<evidence type="ECO:0000313" key="15">
    <source>
        <dbReference type="EMBL" id="ERJ99793.1"/>
    </source>
</evidence>
<dbReference type="SUPFAM" id="SSF81891">
    <property type="entry name" value="Poly A polymerase C-terminal region-like"/>
    <property type="match status" value="1"/>
</dbReference>
<keyword evidence="6" id="KW-0547">Nucleotide-binding</keyword>
<dbReference type="InterPro" id="IPR050264">
    <property type="entry name" value="Bact_CCA-adding_enz_type3_sf"/>
</dbReference>
<evidence type="ECO:0000256" key="5">
    <source>
        <dbReference type="ARBA" id="ARBA00022723"/>
    </source>
</evidence>
<proteinExistence type="inferred from homology"/>
<keyword evidence="4" id="KW-0548">Nucleotidyltransferase</keyword>
<dbReference type="InterPro" id="IPR032810">
    <property type="entry name" value="CCA-adding_enz_C"/>
</dbReference>
<evidence type="ECO:0000256" key="3">
    <source>
        <dbReference type="ARBA" id="ARBA00022694"/>
    </source>
</evidence>
<protein>
    <submittedName>
        <fullName evidence="14">tRNA nucleotidyltransferase/poly(A) polymerase family protein</fullName>
    </submittedName>
</protein>
<evidence type="ECO:0000259" key="10">
    <source>
        <dbReference type="Pfam" id="PF01743"/>
    </source>
</evidence>
<evidence type="ECO:0000256" key="4">
    <source>
        <dbReference type="ARBA" id="ARBA00022695"/>
    </source>
</evidence>
<feature type="domain" description="tRNA nucleotidyltransferase/poly(A) polymerase RNA and SrmB- binding" evidence="12">
    <location>
        <begin position="177"/>
        <end position="237"/>
    </location>
</feature>
<feature type="domain" description="CCA-adding enzyme C-terminal" evidence="13">
    <location>
        <begin position="398"/>
        <end position="458"/>
    </location>
</feature>
<dbReference type="CDD" id="cd05398">
    <property type="entry name" value="NT_ClassII-CCAase"/>
    <property type="match status" value="1"/>
</dbReference>
<dbReference type="InterPro" id="IPR032828">
    <property type="entry name" value="PolyA_RNA-bd"/>
</dbReference>
<evidence type="ECO:0000313" key="17">
    <source>
        <dbReference type="Proteomes" id="UP000016646"/>
    </source>
</evidence>
<evidence type="ECO:0000256" key="1">
    <source>
        <dbReference type="ARBA" id="ARBA00001946"/>
    </source>
</evidence>
<organism evidence="14 16">
    <name type="scientific">Treponema socranskii subsp. socranskii VPI DR56BR1116 = ATCC 35536</name>
    <dbReference type="NCBI Taxonomy" id="1125725"/>
    <lineage>
        <taxon>Bacteria</taxon>
        <taxon>Pseudomonadati</taxon>
        <taxon>Spirochaetota</taxon>
        <taxon>Spirochaetia</taxon>
        <taxon>Spirochaetales</taxon>
        <taxon>Treponemataceae</taxon>
        <taxon>Treponema</taxon>
    </lineage>
</organism>
<dbReference type="AlphaFoldDB" id="U1FMZ5"/>
<dbReference type="InterPro" id="IPR002646">
    <property type="entry name" value="PolA_pol_head_dom"/>
</dbReference>
<evidence type="ECO:0000256" key="9">
    <source>
        <dbReference type="RuleBase" id="RU003953"/>
    </source>
</evidence>
<dbReference type="Gene3D" id="1.10.246.80">
    <property type="match status" value="1"/>
</dbReference>
<dbReference type="GO" id="GO:0000166">
    <property type="term" value="F:nucleotide binding"/>
    <property type="evidence" value="ECO:0007669"/>
    <property type="project" value="UniProtKB-KW"/>
</dbReference>
<evidence type="ECO:0000313" key="16">
    <source>
        <dbReference type="Proteomes" id="UP000016412"/>
    </source>
</evidence>
<dbReference type="InterPro" id="IPR006674">
    <property type="entry name" value="HD_domain"/>
</dbReference>
<evidence type="ECO:0000256" key="6">
    <source>
        <dbReference type="ARBA" id="ARBA00022741"/>
    </source>
</evidence>
<dbReference type="InterPro" id="IPR003607">
    <property type="entry name" value="HD/PDEase_dom"/>
</dbReference>
<feature type="domain" description="HD" evidence="11">
    <location>
        <begin position="256"/>
        <end position="373"/>
    </location>
</feature>
<dbReference type="Pfam" id="PF13735">
    <property type="entry name" value="tRNA_NucTran2_2"/>
    <property type="match status" value="1"/>
</dbReference>
<keyword evidence="17" id="KW-1185">Reference proteome</keyword>
<evidence type="ECO:0000256" key="8">
    <source>
        <dbReference type="ARBA" id="ARBA00022884"/>
    </source>
</evidence>
<feature type="domain" description="Poly A polymerase head" evidence="10">
    <location>
        <begin position="29"/>
        <end position="149"/>
    </location>
</feature>
<dbReference type="Pfam" id="PF01966">
    <property type="entry name" value="HD"/>
    <property type="match status" value="1"/>
</dbReference>
<dbReference type="NCBIfam" id="TIGR00277">
    <property type="entry name" value="HDIG"/>
    <property type="match status" value="1"/>
</dbReference>
<dbReference type="SUPFAM" id="SSF81301">
    <property type="entry name" value="Nucleotidyltransferase"/>
    <property type="match status" value="1"/>
</dbReference>